<proteinExistence type="predicted"/>
<dbReference type="EMBL" id="JACHOV010000004">
    <property type="protein sequence ID" value="MBB4641020.1"/>
    <property type="molecule type" value="Genomic_DNA"/>
</dbReference>
<dbReference type="PANTHER" id="PTHR43283:SF7">
    <property type="entry name" value="BETA-LACTAMASE-RELATED DOMAIN-CONTAINING PROTEIN"/>
    <property type="match status" value="1"/>
</dbReference>
<dbReference type="Gene3D" id="3.40.710.10">
    <property type="entry name" value="DD-peptidase/beta-lactamase superfamily"/>
    <property type="match status" value="1"/>
</dbReference>
<evidence type="ECO:0000259" key="1">
    <source>
        <dbReference type="Pfam" id="PF00144"/>
    </source>
</evidence>
<dbReference type="Pfam" id="PF00144">
    <property type="entry name" value="Beta-lactamase"/>
    <property type="match status" value="1"/>
</dbReference>
<comment type="caution">
    <text evidence="2">The sequence shown here is derived from an EMBL/GenBank/DDBJ whole genome shotgun (WGS) entry which is preliminary data.</text>
</comment>
<keyword evidence="3" id="KW-1185">Reference proteome</keyword>
<dbReference type="InterPro" id="IPR001466">
    <property type="entry name" value="Beta-lactam-related"/>
</dbReference>
<feature type="domain" description="Beta-lactamase-related" evidence="1">
    <location>
        <begin position="64"/>
        <end position="346"/>
    </location>
</feature>
<dbReference type="InterPro" id="IPR050789">
    <property type="entry name" value="Diverse_Enzym_Activities"/>
</dbReference>
<gene>
    <name evidence="2" type="ORF">HNQ99_001324</name>
</gene>
<accession>A0A840HTU3</accession>
<protein>
    <submittedName>
        <fullName evidence="2">CubicO group peptidase (Beta-lactamase class C family)</fullName>
    </submittedName>
</protein>
<dbReference type="InterPro" id="IPR012338">
    <property type="entry name" value="Beta-lactam/transpept-like"/>
</dbReference>
<dbReference type="RefSeq" id="WP_184474837.1">
    <property type="nucleotide sequence ID" value="NZ_JACHOV010000004.1"/>
</dbReference>
<sequence>MNRKKMLLASLAICGAIWLGFPRSISGQARVSYMAQGTTGVSEADLRAAVDPLFEDAVVGKTRALIVMRNGQVIAERYDEGFGPDSKLLSWSIAKSITAVLVGLMVSDGRLVLDAPAPVPAWNRPGDPRGMITLRHLLQMSSGLEHVENGDPIYDSDTVRMLFLGGASDMAGYAEGKPLAAQPGSKFQYSTASSMILSDIMTRALTTSNDPEARRQAMMQFLRGRLTEPLGLTSLTPEFDAHGTLIGGSFMHATARDYASFGEFLRHNGEANGRQILSARWVTFMRASSPLDAGYGGHMWLNKPRPEGSAEALFPDRGSQSLFACLGHQGQYILISPEQGLTIVRLGISGEEEQVALRQQLARLVELFPA</sequence>
<organism evidence="2 3">
    <name type="scientific">Rhizorhapis suberifaciens</name>
    <name type="common">corky root of lettuce</name>
    <dbReference type="NCBI Taxonomy" id="13656"/>
    <lineage>
        <taxon>Bacteria</taxon>
        <taxon>Pseudomonadati</taxon>
        <taxon>Pseudomonadota</taxon>
        <taxon>Alphaproteobacteria</taxon>
        <taxon>Sphingomonadales</taxon>
        <taxon>Sphingomonadaceae</taxon>
        <taxon>Rhizorhapis</taxon>
    </lineage>
</organism>
<evidence type="ECO:0000313" key="2">
    <source>
        <dbReference type="EMBL" id="MBB4641020.1"/>
    </source>
</evidence>
<evidence type="ECO:0000313" key="3">
    <source>
        <dbReference type="Proteomes" id="UP000575068"/>
    </source>
</evidence>
<dbReference type="PANTHER" id="PTHR43283">
    <property type="entry name" value="BETA-LACTAMASE-RELATED"/>
    <property type="match status" value="1"/>
</dbReference>
<name>A0A840HTU3_9SPHN</name>
<reference evidence="2 3" key="1">
    <citation type="submission" date="2020-08" db="EMBL/GenBank/DDBJ databases">
        <title>Genomic Encyclopedia of Type Strains, Phase IV (KMG-IV): sequencing the most valuable type-strain genomes for metagenomic binning, comparative biology and taxonomic classification.</title>
        <authorList>
            <person name="Goeker M."/>
        </authorList>
    </citation>
    <scope>NUCLEOTIDE SEQUENCE [LARGE SCALE GENOMIC DNA]</scope>
    <source>
        <strain evidence="2 3">DSM 7465</strain>
    </source>
</reference>
<dbReference type="SUPFAM" id="SSF56601">
    <property type="entry name" value="beta-lactamase/transpeptidase-like"/>
    <property type="match status" value="1"/>
</dbReference>
<dbReference type="AlphaFoldDB" id="A0A840HTU3"/>
<dbReference type="Proteomes" id="UP000575068">
    <property type="component" value="Unassembled WGS sequence"/>
</dbReference>